<dbReference type="EMBL" id="GBRH01258290">
    <property type="protein sequence ID" value="JAD39605.1"/>
    <property type="molecule type" value="Transcribed_RNA"/>
</dbReference>
<accession>A0A0A9SF19</accession>
<organism evidence="1">
    <name type="scientific">Arundo donax</name>
    <name type="common">Giant reed</name>
    <name type="synonym">Donax arundinaceus</name>
    <dbReference type="NCBI Taxonomy" id="35708"/>
    <lineage>
        <taxon>Eukaryota</taxon>
        <taxon>Viridiplantae</taxon>
        <taxon>Streptophyta</taxon>
        <taxon>Embryophyta</taxon>
        <taxon>Tracheophyta</taxon>
        <taxon>Spermatophyta</taxon>
        <taxon>Magnoliopsida</taxon>
        <taxon>Liliopsida</taxon>
        <taxon>Poales</taxon>
        <taxon>Poaceae</taxon>
        <taxon>PACMAD clade</taxon>
        <taxon>Arundinoideae</taxon>
        <taxon>Arundineae</taxon>
        <taxon>Arundo</taxon>
    </lineage>
</organism>
<protein>
    <submittedName>
        <fullName evidence="1">Uncharacterized protein</fullName>
    </submittedName>
</protein>
<reference evidence="1" key="1">
    <citation type="submission" date="2014-09" db="EMBL/GenBank/DDBJ databases">
        <authorList>
            <person name="Magalhaes I.L.F."/>
            <person name="Oliveira U."/>
            <person name="Santos F.R."/>
            <person name="Vidigal T.H.D.A."/>
            <person name="Brescovit A.D."/>
            <person name="Santos A.J."/>
        </authorList>
    </citation>
    <scope>NUCLEOTIDE SEQUENCE</scope>
    <source>
        <tissue evidence="1">Shoot tissue taken approximately 20 cm above the soil surface</tissue>
    </source>
</reference>
<name>A0A0A9SF19_ARUDO</name>
<dbReference type="AlphaFoldDB" id="A0A0A9SF19"/>
<reference evidence="1" key="2">
    <citation type="journal article" date="2015" name="Data Brief">
        <title>Shoot transcriptome of the giant reed, Arundo donax.</title>
        <authorList>
            <person name="Barrero R.A."/>
            <person name="Guerrero F.D."/>
            <person name="Moolhuijzen P."/>
            <person name="Goolsby J.A."/>
            <person name="Tidwell J."/>
            <person name="Bellgard S.E."/>
            <person name="Bellgard M.I."/>
        </authorList>
    </citation>
    <scope>NUCLEOTIDE SEQUENCE</scope>
    <source>
        <tissue evidence="1">Shoot tissue taken approximately 20 cm above the soil surface</tissue>
    </source>
</reference>
<sequence>MGTFITYFVTFDMNTTSKIIYHIKTRSYLSYCQVVLPSAPTSQIVVPMLQFTLYLLVIAFSQWKP</sequence>
<proteinExistence type="predicted"/>
<evidence type="ECO:0000313" key="1">
    <source>
        <dbReference type="EMBL" id="JAD39605.1"/>
    </source>
</evidence>